<feature type="disulfide bond" description="Redox-active" evidence="10">
    <location>
        <begin position="29"/>
        <end position="32"/>
    </location>
</feature>
<feature type="site" description="Contributes to redox potential value" evidence="9">
    <location>
        <position position="31"/>
    </location>
</feature>
<dbReference type="GO" id="GO:0015035">
    <property type="term" value="F:protein-disulfide reductase activity"/>
    <property type="evidence" value="ECO:0007669"/>
    <property type="project" value="UniProtKB-UniRule"/>
</dbReference>
<sequence length="104" mass="11737">MATVVTDQTFAELTSSAPVVVVDFWAPWCGPCKMMAPALENLEKKYAGKIKFLKLNVDDNKEMAAKYKVMSIPTLILFRDGVAKEKVTGFYPEAKLDHYFSRKI</sequence>
<keyword evidence="4" id="KW-0249">Electron transport</keyword>
<dbReference type="Pfam" id="PF00085">
    <property type="entry name" value="Thioredoxin"/>
    <property type="match status" value="1"/>
</dbReference>
<evidence type="ECO:0000256" key="8">
    <source>
        <dbReference type="PIRNR" id="PIRNR000077"/>
    </source>
</evidence>
<dbReference type="EMBL" id="JAKHPH010000002">
    <property type="protein sequence ID" value="MCZ3666951.1"/>
    <property type="molecule type" value="Genomic_DNA"/>
</dbReference>
<dbReference type="GeneID" id="75083037"/>
<dbReference type="PROSITE" id="PS51352">
    <property type="entry name" value="THIOREDOXIN_2"/>
    <property type="match status" value="1"/>
</dbReference>
<dbReference type="RefSeq" id="WP_098044523.1">
    <property type="nucleotide sequence ID" value="NZ_CAJFIS010000003.1"/>
</dbReference>
<dbReference type="Proteomes" id="UP001527392">
    <property type="component" value="Unassembled WGS sequence"/>
</dbReference>
<dbReference type="Gene3D" id="3.40.30.10">
    <property type="entry name" value="Glutaredoxin"/>
    <property type="match status" value="1"/>
</dbReference>
<feature type="domain" description="Thioredoxin" evidence="11">
    <location>
        <begin position="1"/>
        <end position="104"/>
    </location>
</feature>
<dbReference type="SUPFAM" id="SSF52833">
    <property type="entry name" value="Thioredoxin-like"/>
    <property type="match status" value="1"/>
</dbReference>
<dbReference type="FunFam" id="3.40.30.10:FF:000001">
    <property type="entry name" value="Thioredoxin"/>
    <property type="match status" value="1"/>
</dbReference>
<keyword evidence="5 10" id="KW-1015">Disulfide bond</keyword>
<dbReference type="InterPro" id="IPR017937">
    <property type="entry name" value="Thioredoxin_CS"/>
</dbReference>
<feature type="site" description="Deprotonates C-terminal active site Cys" evidence="9">
    <location>
        <position position="23"/>
    </location>
</feature>
<evidence type="ECO:0000256" key="5">
    <source>
        <dbReference type="ARBA" id="ARBA00023157"/>
    </source>
</evidence>
<evidence type="ECO:0000256" key="6">
    <source>
        <dbReference type="ARBA" id="ARBA00023284"/>
    </source>
</evidence>
<dbReference type="InterPro" id="IPR013766">
    <property type="entry name" value="Thioredoxin_domain"/>
</dbReference>
<evidence type="ECO:0000256" key="9">
    <source>
        <dbReference type="PIRSR" id="PIRSR000077-1"/>
    </source>
</evidence>
<dbReference type="NCBIfam" id="TIGR01068">
    <property type="entry name" value="thioredoxin"/>
    <property type="match status" value="1"/>
</dbReference>
<accession>A0AAW5WQI7</accession>
<evidence type="ECO:0000256" key="7">
    <source>
        <dbReference type="NCBIfam" id="TIGR01068"/>
    </source>
</evidence>
<organism evidence="12 14">
    <name type="scientific">Limosilactobacillus vaginalis</name>
    <dbReference type="NCBI Taxonomy" id="1633"/>
    <lineage>
        <taxon>Bacteria</taxon>
        <taxon>Bacillati</taxon>
        <taxon>Bacillota</taxon>
        <taxon>Bacilli</taxon>
        <taxon>Lactobacillales</taxon>
        <taxon>Lactobacillaceae</taxon>
        <taxon>Limosilactobacillus</taxon>
    </lineage>
</organism>
<evidence type="ECO:0000313" key="13">
    <source>
        <dbReference type="EMBL" id="MCZ3781885.1"/>
    </source>
</evidence>
<evidence type="ECO:0000313" key="14">
    <source>
        <dbReference type="Proteomes" id="UP001212401"/>
    </source>
</evidence>
<gene>
    <name evidence="12" type="primary">trxA</name>
    <name evidence="13" type="ORF">L2504_07045</name>
    <name evidence="12" type="ORF">L2724_01455</name>
</gene>
<protein>
    <recommendedName>
        <fullName evidence="2 7">Thioredoxin</fullName>
    </recommendedName>
</protein>
<evidence type="ECO:0000256" key="4">
    <source>
        <dbReference type="ARBA" id="ARBA00022982"/>
    </source>
</evidence>
<dbReference type="PANTHER" id="PTHR45663:SF11">
    <property type="entry name" value="GEO12009P1"/>
    <property type="match status" value="1"/>
</dbReference>
<keyword evidence="15" id="KW-1185">Reference proteome</keyword>
<feature type="active site" description="Nucleophile" evidence="9">
    <location>
        <position position="32"/>
    </location>
</feature>
<dbReference type="PIRSF" id="PIRSF000077">
    <property type="entry name" value="Thioredoxin"/>
    <property type="match status" value="1"/>
</dbReference>
<evidence type="ECO:0000313" key="12">
    <source>
        <dbReference type="EMBL" id="MCZ3666951.1"/>
    </source>
</evidence>
<dbReference type="AlphaFoldDB" id="A0AAW5WQI7"/>
<dbReference type="EMBL" id="JAKHMS010000017">
    <property type="protein sequence ID" value="MCZ3781885.1"/>
    <property type="molecule type" value="Genomic_DNA"/>
</dbReference>
<evidence type="ECO:0000256" key="1">
    <source>
        <dbReference type="ARBA" id="ARBA00008987"/>
    </source>
</evidence>
<dbReference type="InterPro" id="IPR005746">
    <property type="entry name" value="Thioredoxin"/>
</dbReference>
<evidence type="ECO:0000313" key="15">
    <source>
        <dbReference type="Proteomes" id="UP001527392"/>
    </source>
</evidence>
<evidence type="ECO:0000256" key="2">
    <source>
        <dbReference type="ARBA" id="ARBA00020570"/>
    </source>
</evidence>
<keyword evidence="3" id="KW-0813">Transport</keyword>
<dbReference type="Proteomes" id="UP001212401">
    <property type="component" value="Unassembled WGS sequence"/>
</dbReference>
<keyword evidence="6 10" id="KW-0676">Redox-active center</keyword>
<feature type="active site" description="Nucleophile" evidence="9">
    <location>
        <position position="29"/>
    </location>
</feature>
<reference evidence="12 15" key="1">
    <citation type="submission" date="2022-01" db="EMBL/GenBank/DDBJ databases">
        <title>VMRC isolate genome collection.</title>
        <authorList>
            <person name="France M."/>
            <person name="Rutt L."/>
            <person name="Humphrys M."/>
            <person name="Ravel J."/>
        </authorList>
    </citation>
    <scope>NUCLEOTIDE SEQUENCE</scope>
    <source>
        <strain evidence="13 15">C0030B4</strain>
        <strain evidence="12">C0048A1</strain>
    </source>
</reference>
<dbReference type="PROSITE" id="PS00194">
    <property type="entry name" value="THIOREDOXIN_1"/>
    <property type="match status" value="1"/>
</dbReference>
<feature type="site" description="Contributes to redox potential value" evidence="9">
    <location>
        <position position="30"/>
    </location>
</feature>
<comment type="caution">
    <text evidence="12">The sequence shown here is derived from an EMBL/GenBank/DDBJ whole genome shotgun (WGS) entry which is preliminary data.</text>
</comment>
<dbReference type="PANTHER" id="PTHR45663">
    <property type="entry name" value="GEO12009P1"/>
    <property type="match status" value="1"/>
</dbReference>
<name>A0AAW5WQI7_9LACO</name>
<evidence type="ECO:0000256" key="10">
    <source>
        <dbReference type="PIRSR" id="PIRSR000077-4"/>
    </source>
</evidence>
<dbReference type="GO" id="GO:0005737">
    <property type="term" value="C:cytoplasm"/>
    <property type="evidence" value="ECO:0007669"/>
    <property type="project" value="TreeGrafter"/>
</dbReference>
<dbReference type="CDD" id="cd02947">
    <property type="entry name" value="TRX_family"/>
    <property type="match status" value="1"/>
</dbReference>
<dbReference type="PRINTS" id="PR00421">
    <property type="entry name" value="THIOREDOXIN"/>
</dbReference>
<proteinExistence type="inferred from homology"/>
<evidence type="ECO:0000259" key="11">
    <source>
        <dbReference type="PROSITE" id="PS51352"/>
    </source>
</evidence>
<comment type="similarity">
    <text evidence="1 8">Belongs to the thioredoxin family.</text>
</comment>
<dbReference type="InterPro" id="IPR036249">
    <property type="entry name" value="Thioredoxin-like_sf"/>
</dbReference>
<evidence type="ECO:0000256" key="3">
    <source>
        <dbReference type="ARBA" id="ARBA00022448"/>
    </source>
</evidence>